<dbReference type="CDD" id="cd02966">
    <property type="entry name" value="TlpA_like_family"/>
    <property type="match status" value="1"/>
</dbReference>
<sequence length="176" mass="20062">MNKKKRRLLIRSIILILLTSAVVYTLYANFTKDERGQIKAGDPAPDFVLTDMDGNKHKLSDYKGQGVFLNFWGTWCKPCEEEMPYMNNQYKEFKDQGVQVLAVNVSESEFLVNRFVAKHSLEFPIVIDKNGEVLNAYGVDPLPTTFLINPEGKVEKVLTGTMTEEDVKNHMESIKP</sequence>
<evidence type="ECO:0000256" key="1">
    <source>
        <dbReference type="ARBA" id="ARBA00004196"/>
    </source>
</evidence>
<keyword evidence="2" id="KW-0201">Cytochrome c-type biogenesis</keyword>
<keyword evidence="4" id="KW-1015">Disulfide bond</keyword>
<evidence type="ECO:0000256" key="2">
    <source>
        <dbReference type="ARBA" id="ARBA00022748"/>
    </source>
</evidence>
<keyword evidence="6" id="KW-0472">Membrane</keyword>
<dbReference type="RefSeq" id="WP_341982634.1">
    <property type="nucleotide sequence ID" value="NZ_JBBYAF010000014.1"/>
</dbReference>
<keyword evidence="3" id="KW-0735">Signal-anchor</keyword>
<keyword evidence="9" id="KW-1185">Reference proteome</keyword>
<comment type="caution">
    <text evidence="8">The sequence shown here is derived from an EMBL/GenBank/DDBJ whole genome shotgun (WGS) entry which is preliminary data.</text>
</comment>
<dbReference type="Gene3D" id="3.40.30.10">
    <property type="entry name" value="Glutaredoxin"/>
    <property type="match status" value="1"/>
</dbReference>
<keyword evidence="5" id="KW-0676">Redox-active center</keyword>
<dbReference type="NCBIfam" id="NF002854">
    <property type="entry name" value="PRK03147.1"/>
    <property type="match status" value="1"/>
</dbReference>
<dbReference type="Proteomes" id="UP001389717">
    <property type="component" value="Unassembled WGS sequence"/>
</dbReference>
<dbReference type="InterPro" id="IPR000866">
    <property type="entry name" value="AhpC/TSA"/>
</dbReference>
<evidence type="ECO:0000313" key="9">
    <source>
        <dbReference type="Proteomes" id="UP001389717"/>
    </source>
</evidence>
<dbReference type="EMBL" id="JBBYAF010000014">
    <property type="protein sequence ID" value="MEL3972395.1"/>
    <property type="molecule type" value="Genomic_DNA"/>
</dbReference>
<dbReference type="PANTHER" id="PTHR42852">
    <property type="entry name" value="THIOL:DISULFIDE INTERCHANGE PROTEIN DSBE"/>
    <property type="match status" value="1"/>
</dbReference>
<evidence type="ECO:0000256" key="4">
    <source>
        <dbReference type="ARBA" id="ARBA00023157"/>
    </source>
</evidence>
<accession>A0ABU9KAE2</accession>
<dbReference type="PROSITE" id="PS51352">
    <property type="entry name" value="THIOREDOXIN_2"/>
    <property type="match status" value="1"/>
</dbReference>
<dbReference type="Pfam" id="PF00578">
    <property type="entry name" value="AhpC-TSA"/>
    <property type="match status" value="1"/>
</dbReference>
<gene>
    <name evidence="8" type="primary">resA</name>
    <name evidence="8" type="ORF">AAEO50_08900</name>
</gene>
<evidence type="ECO:0000256" key="3">
    <source>
        <dbReference type="ARBA" id="ARBA00022968"/>
    </source>
</evidence>
<evidence type="ECO:0000256" key="5">
    <source>
        <dbReference type="ARBA" id="ARBA00023284"/>
    </source>
</evidence>
<keyword evidence="6" id="KW-0812">Transmembrane</keyword>
<evidence type="ECO:0000259" key="7">
    <source>
        <dbReference type="PROSITE" id="PS51352"/>
    </source>
</evidence>
<organism evidence="8 9">
    <name type="scientific">Rossellomorea oryzaecorticis</name>
    <dbReference type="NCBI Taxonomy" id="1396505"/>
    <lineage>
        <taxon>Bacteria</taxon>
        <taxon>Bacillati</taxon>
        <taxon>Bacillota</taxon>
        <taxon>Bacilli</taxon>
        <taxon>Bacillales</taxon>
        <taxon>Bacillaceae</taxon>
        <taxon>Rossellomorea</taxon>
    </lineage>
</organism>
<dbReference type="InterPro" id="IPR036249">
    <property type="entry name" value="Thioredoxin-like_sf"/>
</dbReference>
<evidence type="ECO:0000313" key="8">
    <source>
        <dbReference type="EMBL" id="MEL3972395.1"/>
    </source>
</evidence>
<reference evidence="8 9" key="1">
    <citation type="submission" date="2024-04" db="EMBL/GenBank/DDBJ databases">
        <title>Bacillus oryzaecorticis sp. nov., a moderately halophilic bacterium isolated from rice husks.</title>
        <authorList>
            <person name="Zhu H.-S."/>
        </authorList>
    </citation>
    <scope>NUCLEOTIDE SEQUENCE [LARGE SCALE GENOMIC DNA]</scope>
    <source>
        <strain evidence="8 9">ZC255</strain>
    </source>
</reference>
<feature type="transmembrane region" description="Helical" evidence="6">
    <location>
        <begin position="12"/>
        <end position="30"/>
    </location>
</feature>
<proteinExistence type="predicted"/>
<dbReference type="PANTHER" id="PTHR42852:SF6">
    <property type="entry name" value="THIOL:DISULFIDE INTERCHANGE PROTEIN DSBE"/>
    <property type="match status" value="1"/>
</dbReference>
<evidence type="ECO:0000256" key="6">
    <source>
        <dbReference type="SAM" id="Phobius"/>
    </source>
</evidence>
<name>A0ABU9KAE2_9BACI</name>
<dbReference type="InterPro" id="IPR050553">
    <property type="entry name" value="Thioredoxin_ResA/DsbE_sf"/>
</dbReference>
<comment type="subcellular location">
    <subcellularLocation>
        <location evidence="1">Cell envelope</location>
    </subcellularLocation>
</comment>
<keyword evidence="6" id="KW-1133">Transmembrane helix</keyword>
<protein>
    <submittedName>
        <fullName evidence="8">Thiol-disulfide oxidoreductase ResA</fullName>
    </submittedName>
</protein>
<dbReference type="SUPFAM" id="SSF52833">
    <property type="entry name" value="Thioredoxin-like"/>
    <property type="match status" value="1"/>
</dbReference>
<dbReference type="InterPro" id="IPR013766">
    <property type="entry name" value="Thioredoxin_domain"/>
</dbReference>
<feature type="domain" description="Thioredoxin" evidence="7">
    <location>
        <begin position="38"/>
        <end position="176"/>
    </location>
</feature>